<dbReference type="PANTHER" id="PTHR43564">
    <property type="entry name" value="KYNURENINE FORMAMIDASE-LIKE PROTEIN"/>
    <property type="match status" value="1"/>
</dbReference>
<dbReference type="Proteomes" id="UP000245288">
    <property type="component" value="Unassembled WGS sequence"/>
</dbReference>
<accession>A0A2V1JS62</accession>
<dbReference type="SUPFAM" id="SSF102198">
    <property type="entry name" value="Putative cyclase"/>
    <property type="match status" value="1"/>
</dbReference>
<evidence type="ECO:0000313" key="2">
    <source>
        <dbReference type="Proteomes" id="UP000245288"/>
    </source>
</evidence>
<evidence type="ECO:0000313" key="1">
    <source>
        <dbReference type="EMBL" id="PWE86594.1"/>
    </source>
</evidence>
<comment type="caution">
    <text evidence="1">The sequence shown here is derived from an EMBL/GenBank/DDBJ whole genome shotgun (WGS) entry which is preliminary data.</text>
</comment>
<proteinExistence type="predicted"/>
<protein>
    <submittedName>
        <fullName evidence="1">Cyclase</fullName>
    </submittedName>
</protein>
<dbReference type="EMBL" id="JRFU01000098">
    <property type="protein sequence ID" value="PWE86594.1"/>
    <property type="molecule type" value="Genomic_DNA"/>
</dbReference>
<organism evidence="1 2">
    <name type="scientific">Eubacterium ramulus</name>
    <dbReference type="NCBI Taxonomy" id="39490"/>
    <lineage>
        <taxon>Bacteria</taxon>
        <taxon>Bacillati</taxon>
        <taxon>Bacillota</taxon>
        <taxon>Clostridia</taxon>
        <taxon>Eubacteriales</taxon>
        <taxon>Eubacteriaceae</taxon>
        <taxon>Eubacterium</taxon>
    </lineage>
</organism>
<keyword evidence="2" id="KW-1185">Reference proteome</keyword>
<dbReference type="Pfam" id="PF04199">
    <property type="entry name" value="Cyclase"/>
    <property type="match status" value="1"/>
</dbReference>
<dbReference type="PANTHER" id="PTHR43564:SF2">
    <property type="entry name" value="BLR6059 PROTEIN"/>
    <property type="match status" value="1"/>
</dbReference>
<dbReference type="InterPro" id="IPR037175">
    <property type="entry name" value="KFase_sf"/>
</dbReference>
<dbReference type="AlphaFoldDB" id="A0A2V1JS62"/>
<gene>
    <name evidence="1" type="ORF">LG34_08915</name>
</gene>
<dbReference type="GO" id="GO:0004061">
    <property type="term" value="F:arylformamidase activity"/>
    <property type="evidence" value="ECO:0007669"/>
    <property type="project" value="InterPro"/>
</dbReference>
<reference evidence="1 2" key="1">
    <citation type="submission" date="2014-09" db="EMBL/GenBank/DDBJ databases">
        <title>Butyrate-producing bacteria isolated from human gut.</title>
        <authorList>
            <person name="Zhang Q."/>
            <person name="Zhao L."/>
        </authorList>
    </citation>
    <scope>NUCLEOTIDE SEQUENCE [LARGE SCALE GENOMIC DNA]</scope>
    <source>
        <strain evidence="1 2">21</strain>
    </source>
</reference>
<dbReference type="Gene3D" id="3.50.30.50">
    <property type="entry name" value="Putative cyclase"/>
    <property type="match status" value="1"/>
</dbReference>
<name>A0A2V1JS62_EUBRA</name>
<sequence>MKKIVDISMVLEEDLPSDPEIQIPHIQRRNHKDTAPEMGNYFPGATIDDLPEGNGWAIDFAQLCTHSGTHLDAPWHYYPTMNNGEKAWTIDEVPLEWCVGNGVKVDMRDKPDGYRLMPEDFEEYFKKVGYELQPGDILLLNTGADKRWGTKEYLVAGCGVSKAATLWMIDKGVHVCGTDGWSWDVPLPYEAKMFQETGDASVLWEGHRAGAEKAYCHIEKLTNLEALPLTGYTVCAFPIKIKGASAGWSRVVAIFEE</sequence>
<dbReference type="GO" id="GO:0019441">
    <property type="term" value="P:L-tryptophan catabolic process to kynurenine"/>
    <property type="evidence" value="ECO:0007669"/>
    <property type="project" value="InterPro"/>
</dbReference>
<dbReference type="InterPro" id="IPR007325">
    <property type="entry name" value="KFase/CYL"/>
</dbReference>